<dbReference type="PANTHER" id="PTHR24320:SF148">
    <property type="entry name" value="NAD(P)-BINDING ROSSMANN-FOLD SUPERFAMILY PROTEIN"/>
    <property type="match status" value="1"/>
</dbReference>
<comment type="caution">
    <text evidence="3">The sequence shown here is derived from an EMBL/GenBank/DDBJ whole genome shotgun (WGS) entry which is preliminary data.</text>
</comment>
<gene>
    <name evidence="3" type="ORF">OSTQU699_LOCUS8932</name>
</gene>
<evidence type="ECO:0000313" key="4">
    <source>
        <dbReference type="Proteomes" id="UP000708148"/>
    </source>
</evidence>
<keyword evidence="4" id="KW-1185">Reference proteome</keyword>
<comment type="similarity">
    <text evidence="1">Belongs to the short-chain dehydrogenases/reductases (SDR) family.</text>
</comment>
<evidence type="ECO:0000256" key="2">
    <source>
        <dbReference type="ARBA" id="ARBA00023002"/>
    </source>
</evidence>
<organism evidence="3 4">
    <name type="scientific">Ostreobium quekettii</name>
    <dbReference type="NCBI Taxonomy" id="121088"/>
    <lineage>
        <taxon>Eukaryota</taxon>
        <taxon>Viridiplantae</taxon>
        <taxon>Chlorophyta</taxon>
        <taxon>core chlorophytes</taxon>
        <taxon>Ulvophyceae</taxon>
        <taxon>TCBD clade</taxon>
        <taxon>Bryopsidales</taxon>
        <taxon>Ostreobineae</taxon>
        <taxon>Ostreobiaceae</taxon>
        <taxon>Ostreobium</taxon>
    </lineage>
</organism>
<dbReference type="Gene3D" id="3.40.50.720">
    <property type="entry name" value="NAD(P)-binding Rossmann-like Domain"/>
    <property type="match status" value="1"/>
</dbReference>
<dbReference type="OrthoDB" id="191139at2759"/>
<reference evidence="3" key="1">
    <citation type="submission" date="2020-12" db="EMBL/GenBank/DDBJ databases">
        <authorList>
            <person name="Iha C."/>
        </authorList>
    </citation>
    <scope>NUCLEOTIDE SEQUENCE</scope>
</reference>
<accession>A0A8S1J7B8</accession>
<protein>
    <submittedName>
        <fullName evidence="3">Uncharacterized protein</fullName>
    </submittedName>
</protein>
<dbReference type="PANTHER" id="PTHR24320">
    <property type="entry name" value="RETINOL DEHYDROGENASE"/>
    <property type="match status" value="1"/>
</dbReference>
<proteinExistence type="inferred from homology"/>
<keyword evidence="2" id="KW-0560">Oxidoreductase</keyword>
<dbReference type="InterPro" id="IPR036291">
    <property type="entry name" value="NAD(P)-bd_dom_sf"/>
</dbReference>
<name>A0A8S1J7B8_9CHLO</name>
<evidence type="ECO:0000256" key="1">
    <source>
        <dbReference type="ARBA" id="ARBA00006484"/>
    </source>
</evidence>
<dbReference type="GO" id="GO:0016491">
    <property type="term" value="F:oxidoreductase activity"/>
    <property type="evidence" value="ECO:0007669"/>
    <property type="project" value="UniProtKB-KW"/>
</dbReference>
<dbReference type="EMBL" id="CAJHUC010002307">
    <property type="protein sequence ID" value="CAD7703575.1"/>
    <property type="molecule type" value="Genomic_DNA"/>
</dbReference>
<sequence>MRGAPRQAGPQGPGYARRKYVWTSAYASSKKALWYYAKEMATRTRRGRVAILTVDPGRTATGLTRRLGPIEDLLLYLQNVFVKTVPQGAASVVHACLAERLRGKSGAYIKNCRVHGKGAGTARQRERLRAETDAAIAGAALDSWREVDVYGQAVGRVLSRGLSPLLELVGLKQGKGKRV</sequence>
<evidence type="ECO:0000313" key="3">
    <source>
        <dbReference type="EMBL" id="CAD7703575.1"/>
    </source>
</evidence>
<dbReference type="SUPFAM" id="SSF51735">
    <property type="entry name" value="NAD(P)-binding Rossmann-fold domains"/>
    <property type="match status" value="1"/>
</dbReference>
<dbReference type="AlphaFoldDB" id="A0A8S1J7B8"/>
<dbReference type="Proteomes" id="UP000708148">
    <property type="component" value="Unassembled WGS sequence"/>
</dbReference>